<evidence type="ECO:0000256" key="1">
    <source>
        <dbReference type="PROSITE-ProRule" id="PRU00723"/>
    </source>
</evidence>
<dbReference type="PROSITE" id="PS50103">
    <property type="entry name" value="ZF_C3H1"/>
    <property type="match status" value="1"/>
</dbReference>
<reference evidence="4" key="1">
    <citation type="submission" date="2023-03" db="EMBL/GenBank/DDBJ databases">
        <title>Massive genome expansion in bonnet fungi (Mycena s.s.) driven by repeated elements and novel gene families across ecological guilds.</title>
        <authorList>
            <consortium name="Lawrence Berkeley National Laboratory"/>
            <person name="Harder C.B."/>
            <person name="Miyauchi S."/>
            <person name="Viragh M."/>
            <person name="Kuo A."/>
            <person name="Thoen E."/>
            <person name="Andreopoulos B."/>
            <person name="Lu D."/>
            <person name="Skrede I."/>
            <person name="Drula E."/>
            <person name="Henrissat B."/>
            <person name="Morin E."/>
            <person name="Kohler A."/>
            <person name="Barry K."/>
            <person name="LaButti K."/>
            <person name="Morin E."/>
            <person name="Salamov A."/>
            <person name="Lipzen A."/>
            <person name="Mereny Z."/>
            <person name="Hegedus B."/>
            <person name="Baldrian P."/>
            <person name="Stursova M."/>
            <person name="Weitz H."/>
            <person name="Taylor A."/>
            <person name="Grigoriev I.V."/>
            <person name="Nagy L.G."/>
            <person name="Martin F."/>
            <person name="Kauserud H."/>
        </authorList>
    </citation>
    <scope>NUCLEOTIDE SEQUENCE</scope>
    <source>
        <strain evidence="4">9144</strain>
    </source>
</reference>
<dbReference type="EMBL" id="JARJCW010000026">
    <property type="protein sequence ID" value="KAJ7211393.1"/>
    <property type="molecule type" value="Genomic_DNA"/>
</dbReference>
<dbReference type="AlphaFoldDB" id="A0AAD6YCF0"/>
<protein>
    <recommendedName>
        <fullName evidence="3">C3H1-type domain-containing protein</fullName>
    </recommendedName>
</protein>
<keyword evidence="5" id="KW-1185">Reference proteome</keyword>
<gene>
    <name evidence="4" type="ORF">GGX14DRAFT_362632</name>
</gene>
<feature type="non-terminal residue" evidence="4">
    <location>
        <position position="1"/>
    </location>
</feature>
<feature type="zinc finger region" description="C3H1-type" evidence="1">
    <location>
        <begin position="224"/>
        <end position="251"/>
    </location>
</feature>
<evidence type="ECO:0000313" key="4">
    <source>
        <dbReference type="EMBL" id="KAJ7211393.1"/>
    </source>
</evidence>
<feature type="region of interest" description="Disordered" evidence="2">
    <location>
        <begin position="205"/>
        <end position="229"/>
    </location>
</feature>
<proteinExistence type="predicted"/>
<keyword evidence="1" id="KW-0863">Zinc-finger</keyword>
<accession>A0AAD6YCF0</accession>
<dbReference type="InterPro" id="IPR000571">
    <property type="entry name" value="Znf_CCCH"/>
</dbReference>
<organism evidence="4 5">
    <name type="scientific">Mycena pura</name>
    <dbReference type="NCBI Taxonomy" id="153505"/>
    <lineage>
        <taxon>Eukaryota</taxon>
        <taxon>Fungi</taxon>
        <taxon>Dikarya</taxon>
        <taxon>Basidiomycota</taxon>
        <taxon>Agaricomycotina</taxon>
        <taxon>Agaricomycetes</taxon>
        <taxon>Agaricomycetidae</taxon>
        <taxon>Agaricales</taxon>
        <taxon>Marasmiineae</taxon>
        <taxon>Mycenaceae</taxon>
        <taxon>Mycena</taxon>
    </lineage>
</organism>
<comment type="caution">
    <text evidence="4">The sequence shown here is derived from an EMBL/GenBank/DDBJ whole genome shotgun (WGS) entry which is preliminary data.</text>
</comment>
<feature type="domain" description="C3H1-type" evidence="3">
    <location>
        <begin position="224"/>
        <end position="251"/>
    </location>
</feature>
<dbReference type="GO" id="GO:0008270">
    <property type="term" value="F:zinc ion binding"/>
    <property type="evidence" value="ECO:0007669"/>
    <property type="project" value="UniProtKB-KW"/>
</dbReference>
<name>A0AAD6YCF0_9AGAR</name>
<evidence type="ECO:0000259" key="3">
    <source>
        <dbReference type="PROSITE" id="PS50103"/>
    </source>
</evidence>
<evidence type="ECO:0000256" key="2">
    <source>
        <dbReference type="SAM" id="MobiDB-lite"/>
    </source>
</evidence>
<keyword evidence="1" id="KW-0479">Metal-binding</keyword>
<sequence length="270" mass="30928">PSKRAKFDPASVAWGGEADRFLESISYSPQHLAVVRQVESYSLDIKETLRLLSVSLSKPSFPETLWKEVLLDRFVDLDVIVANRFATEPDEPHRLLLGDHQLEIKKPKVVSRVSNHGEWILAFRIYERAVNFAFKHRRDELETYSNHIQDLFASWHPSLHHRIINYDRAARNLIGQSHSLLFSDTQQLRPCENAHLSAGGIFSLSGLSQRPDSRGKDKRPSKRPENGDICRNYNHGRCERGRDCRYKHACLGCKGAHTIGDCPDKQRRPA</sequence>
<dbReference type="Proteomes" id="UP001219525">
    <property type="component" value="Unassembled WGS sequence"/>
</dbReference>
<evidence type="ECO:0000313" key="5">
    <source>
        <dbReference type="Proteomes" id="UP001219525"/>
    </source>
</evidence>
<keyword evidence="1" id="KW-0862">Zinc</keyword>